<sequence length="56" mass="6685">MKGYFDATLEINNWMKFIRSTSGKNQNLKHFLLTGQLLSRDVIYLFLVIYVNRKMN</sequence>
<dbReference type="HOGENOM" id="CLU_3016637_0_0_1"/>
<dbReference type="RefSeq" id="XP_002430714.1">
    <property type="nucleotide sequence ID" value="XM_002430669.1"/>
</dbReference>
<name>E0VX70_PEDHC</name>
<keyword evidence="1" id="KW-1133">Transmembrane helix</keyword>
<dbReference type="OrthoDB" id="9368434at2759"/>
<feature type="transmembrane region" description="Helical" evidence="1">
    <location>
        <begin position="31"/>
        <end position="51"/>
    </location>
</feature>
<keyword evidence="1" id="KW-0472">Membrane</keyword>
<reference evidence="2" key="2">
    <citation type="submission" date="2007-04" db="EMBL/GenBank/DDBJ databases">
        <title>The genome of the human body louse.</title>
        <authorList>
            <consortium name="The Human Body Louse Genome Consortium"/>
            <person name="Kirkness E."/>
            <person name="Walenz B."/>
            <person name="Hass B."/>
            <person name="Bruggner R."/>
            <person name="Strausberg R."/>
        </authorList>
    </citation>
    <scope>NUCLEOTIDE SEQUENCE</scope>
    <source>
        <strain evidence="2">USDA</strain>
    </source>
</reference>
<reference evidence="3" key="3">
    <citation type="submission" date="2021-02" db="UniProtKB">
        <authorList>
            <consortium name="EnsemblMetazoa"/>
        </authorList>
    </citation>
    <scope>IDENTIFICATION</scope>
    <source>
        <strain evidence="3">USDA</strain>
    </source>
</reference>
<accession>E0VX70</accession>
<dbReference type="EMBL" id="DS235829">
    <property type="protein sequence ID" value="EEB17976.1"/>
    <property type="molecule type" value="Genomic_DNA"/>
</dbReference>
<dbReference type="VEuPathDB" id="VectorBase:PHUM496040"/>
<dbReference type="CTD" id="8236011"/>
<evidence type="ECO:0000313" key="2">
    <source>
        <dbReference type="EMBL" id="EEB17976.1"/>
    </source>
</evidence>
<evidence type="ECO:0000313" key="4">
    <source>
        <dbReference type="Proteomes" id="UP000009046"/>
    </source>
</evidence>
<dbReference type="Proteomes" id="UP000009046">
    <property type="component" value="Unassembled WGS sequence"/>
</dbReference>
<evidence type="ECO:0000256" key="1">
    <source>
        <dbReference type="SAM" id="Phobius"/>
    </source>
</evidence>
<protein>
    <submittedName>
        <fullName evidence="2 3">Uncharacterized protein</fullName>
    </submittedName>
</protein>
<dbReference type="GeneID" id="8236011"/>
<dbReference type="EMBL" id="AAZO01006012">
    <property type="status" value="NOT_ANNOTATED_CDS"/>
    <property type="molecule type" value="Genomic_DNA"/>
</dbReference>
<gene>
    <name evidence="3" type="primary">8236011</name>
    <name evidence="2" type="ORF">Phum_PHUM496040</name>
</gene>
<organism>
    <name type="scientific">Pediculus humanus subsp. corporis</name>
    <name type="common">Body louse</name>
    <dbReference type="NCBI Taxonomy" id="121224"/>
    <lineage>
        <taxon>Eukaryota</taxon>
        <taxon>Metazoa</taxon>
        <taxon>Ecdysozoa</taxon>
        <taxon>Arthropoda</taxon>
        <taxon>Hexapoda</taxon>
        <taxon>Insecta</taxon>
        <taxon>Pterygota</taxon>
        <taxon>Neoptera</taxon>
        <taxon>Paraneoptera</taxon>
        <taxon>Psocodea</taxon>
        <taxon>Troctomorpha</taxon>
        <taxon>Phthiraptera</taxon>
        <taxon>Anoplura</taxon>
        <taxon>Pediculidae</taxon>
        <taxon>Pediculus</taxon>
    </lineage>
</organism>
<dbReference type="AlphaFoldDB" id="E0VX70"/>
<evidence type="ECO:0000313" key="3">
    <source>
        <dbReference type="EnsemblMetazoa" id="PHUM496040-PA"/>
    </source>
</evidence>
<dbReference type="EnsemblMetazoa" id="PHUM496040-RA">
    <property type="protein sequence ID" value="PHUM496040-PA"/>
    <property type="gene ID" value="PHUM496040"/>
</dbReference>
<keyword evidence="1" id="KW-0812">Transmembrane</keyword>
<proteinExistence type="predicted"/>
<reference evidence="2" key="1">
    <citation type="submission" date="2007-04" db="EMBL/GenBank/DDBJ databases">
        <title>Annotation of Pediculus humanus corporis strain USDA.</title>
        <authorList>
            <person name="Kirkness E."/>
            <person name="Hannick L."/>
            <person name="Hass B."/>
            <person name="Bruggner R."/>
            <person name="Lawson D."/>
            <person name="Bidwell S."/>
            <person name="Joardar V."/>
            <person name="Caler E."/>
            <person name="Walenz B."/>
            <person name="Inman J."/>
            <person name="Schobel S."/>
            <person name="Galinsky K."/>
            <person name="Amedeo P."/>
            <person name="Strausberg R."/>
        </authorList>
    </citation>
    <scope>NUCLEOTIDE SEQUENCE</scope>
    <source>
        <strain evidence="2">USDA</strain>
    </source>
</reference>
<dbReference type="KEGG" id="phu:Phum_PHUM496040"/>
<dbReference type="InParanoid" id="E0VX70"/>
<keyword evidence="4" id="KW-1185">Reference proteome</keyword>